<reference evidence="2" key="1">
    <citation type="submission" date="2016-05" db="EMBL/GenBank/DDBJ databases">
        <authorList>
            <person name="Liu B."/>
            <person name="Wang J."/>
            <person name="Zhu Y."/>
            <person name="Liu G."/>
            <person name="Chen Q."/>
            <person name="Chen Z."/>
            <person name="Lan J."/>
            <person name="Che J."/>
            <person name="Ge C."/>
            <person name="Shi H."/>
            <person name="Pan Z."/>
            <person name="Liu X."/>
        </authorList>
    </citation>
    <scope>NUCLEOTIDE SEQUENCE [LARGE SCALE GENOMIC DNA]</scope>
    <source>
        <strain evidence="2">FJAT-27215</strain>
    </source>
</reference>
<dbReference type="InterPro" id="IPR012452">
    <property type="entry name" value="DUF1657"/>
</dbReference>
<accession>A0A1B9ADS8</accession>
<organism evidence="1 2">
    <name type="scientific">Pseudobacillus wudalianchiensis</name>
    <dbReference type="NCBI Taxonomy" id="1743143"/>
    <lineage>
        <taxon>Bacteria</taxon>
        <taxon>Bacillati</taxon>
        <taxon>Bacillota</taxon>
        <taxon>Bacilli</taxon>
        <taxon>Bacillales</taxon>
        <taxon>Bacillaceae</taxon>
        <taxon>Pseudobacillus</taxon>
    </lineage>
</organism>
<evidence type="ECO:0008006" key="3">
    <source>
        <dbReference type="Google" id="ProtNLM"/>
    </source>
</evidence>
<sequence length="68" mass="7763">MTVASDVKTCTAGLKQAEAVFSRLALLSSDPEAKRLFHESMLTMQEIIERMNNRIFELENEEPQYRGS</sequence>
<name>A0A1B9ADS8_9BACI</name>
<protein>
    <recommendedName>
        <fullName evidence="3">DUF1657 domain-containing protein</fullName>
    </recommendedName>
</protein>
<evidence type="ECO:0000313" key="1">
    <source>
        <dbReference type="EMBL" id="OCA81997.1"/>
    </source>
</evidence>
<comment type="caution">
    <text evidence="1">The sequence shown here is derived from an EMBL/GenBank/DDBJ whole genome shotgun (WGS) entry which is preliminary data.</text>
</comment>
<keyword evidence="2" id="KW-1185">Reference proteome</keyword>
<dbReference type="EMBL" id="MAYT01000030">
    <property type="protein sequence ID" value="OCA81997.1"/>
    <property type="molecule type" value="Genomic_DNA"/>
</dbReference>
<dbReference type="Pfam" id="PF07870">
    <property type="entry name" value="DUF1657"/>
    <property type="match status" value="1"/>
</dbReference>
<evidence type="ECO:0000313" key="2">
    <source>
        <dbReference type="Proteomes" id="UP000092578"/>
    </source>
</evidence>
<dbReference type="RefSeq" id="WP_049662001.1">
    <property type="nucleotide sequence ID" value="NZ_MAYT01000030.1"/>
</dbReference>
<dbReference type="Proteomes" id="UP000092578">
    <property type="component" value="Unassembled WGS sequence"/>
</dbReference>
<gene>
    <name evidence="1" type="ORF">A8F95_14910</name>
</gene>
<proteinExistence type="predicted"/>
<dbReference type="AlphaFoldDB" id="A0A1B9ADS8"/>